<feature type="signal peptide" evidence="2">
    <location>
        <begin position="1"/>
        <end position="21"/>
    </location>
</feature>
<dbReference type="PANTHER" id="PTHR36182">
    <property type="entry name" value="PROTEIN, PUTATIVE (AFU_ORTHOLOGUE AFUA_6G10930)-RELATED"/>
    <property type="match status" value="1"/>
</dbReference>
<dbReference type="PANTHER" id="PTHR36182:SF1">
    <property type="entry name" value="PROTEIN, PUTATIVE (AFU_ORTHOLOGUE AFUA_6G10930)-RELATED"/>
    <property type="match status" value="1"/>
</dbReference>
<gene>
    <name evidence="3" type="ORF">B0H67DRAFT_486700</name>
</gene>
<evidence type="ECO:0000313" key="3">
    <source>
        <dbReference type="EMBL" id="KAK0720200.1"/>
    </source>
</evidence>
<keyword evidence="4" id="KW-1185">Reference proteome</keyword>
<feature type="region of interest" description="Disordered" evidence="1">
    <location>
        <begin position="211"/>
        <end position="272"/>
    </location>
</feature>
<feature type="chain" id="PRO_5041319051" description="Extracellular protein" evidence="2">
    <location>
        <begin position="22"/>
        <end position="303"/>
    </location>
</feature>
<evidence type="ECO:0000256" key="1">
    <source>
        <dbReference type="SAM" id="MobiDB-lite"/>
    </source>
</evidence>
<protein>
    <recommendedName>
        <fullName evidence="5">Extracellular protein</fullName>
    </recommendedName>
</protein>
<name>A0AA40DYC8_9PEZI</name>
<proteinExistence type="predicted"/>
<dbReference type="Gene3D" id="2.70.50.70">
    <property type="match status" value="1"/>
</dbReference>
<organism evidence="3 4">
    <name type="scientific">Lasiosphaeris hirsuta</name>
    <dbReference type="NCBI Taxonomy" id="260670"/>
    <lineage>
        <taxon>Eukaryota</taxon>
        <taxon>Fungi</taxon>
        <taxon>Dikarya</taxon>
        <taxon>Ascomycota</taxon>
        <taxon>Pezizomycotina</taxon>
        <taxon>Sordariomycetes</taxon>
        <taxon>Sordariomycetidae</taxon>
        <taxon>Sordariales</taxon>
        <taxon>Lasiosphaeriaceae</taxon>
        <taxon>Lasiosphaeris</taxon>
    </lineage>
</organism>
<evidence type="ECO:0008006" key="5">
    <source>
        <dbReference type="Google" id="ProtNLM"/>
    </source>
</evidence>
<comment type="caution">
    <text evidence="3">The sequence shown here is derived from an EMBL/GenBank/DDBJ whole genome shotgun (WGS) entry which is preliminary data.</text>
</comment>
<evidence type="ECO:0000313" key="4">
    <source>
        <dbReference type="Proteomes" id="UP001172102"/>
    </source>
</evidence>
<accession>A0AA40DYC8</accession>
<reference evidence="3" key="1">
    <citation type="submission" date="2023-06" db="EMBL/GenBank/DDBJ databases">
        <title>Genome-scale phylogeny and comparative genomics of the fungal order Sordariales.</title>
        <authorList>
            <consortium name="Lawrence Berkeley National Laboratory"/>
            <person name="Hensen N."/>
            <person name="Bonometti L."/>
            <person name="Westerberg I."/>
            <person name="Brannstrom I.O."/>
            <person name="Guillou S."/>
            <person name="Cros-Aarteil S."/>
            <person name="Calhoun S."/>
            <person name="Haridas S."/>
            <person name="Kuo A."/>
            <person name="Mondo S."/>
            <person name="Pangilinan J."/>
            <person name="Riley R."/>
            <person name="Labutti K."/>
            <person name="Andreopoulos B."/>
            <person name="Lipzen A."/>
            <person name="Chen C."/>
            <person name="Yanf M."/>
            <person name="Daum C."/>
            <person name="Ng V."/>
            <person name="Clum A."/>
            <person name="Steindorff A."/>
            <person name="Ohm R."/>
            <person name="Martin F."/>
            <person name="Silar P."/>
            <person name="Natvig D."/>
            <person name="Lalanne C."/>
            <person name="Gautier V."/>
            <person name="Ament-Velasquez S.L."/>
            <person name="Kruys A."/>
            <person name="Hutchinson M.I."/>
            <person name="Powell A.J."/>
            <person name="Barry K."/>
            <person name="Miller A.N."/>
            <person name="Grigoriev I.V."/>
            <person name="Debuchy R."/>
            <person name="Gladieux P."/>
            <person name="Thoren M.H."/>
            <person name="Johannesson H."/>
        </authorList>
    </citation>
    <scope>NUCLEOTIDE SEQUENCE</scope>
    <source>
        <strain evidence="3">SMH4607-1</strain>
    </source>
</reference>
<keyword evidence="2" id="KW-0732">Signal</keyword>
<dbReference type="EMBL" id="JAUKUA010000003">
    <property type="protein sequence ID" value="KAK0720200.1"/>
    <property type="molecule type" value="Genomic_DNA"/>
</dbReference>
<feature type="compositionally biased region" description="Polar residues" evidence="1">
    <location>
        <begin position="246"/>
        <end position="256"/>
    </location>
</feature>
<evidence type="ECO:0000256" key="2">
    <source>
        <dbReference type="SAM" id="SignalP"/>
    </source>
</evidence>
<dbReference type="AlphaFoldDB" id="A0AA40DYC8"/>
<sequence>MRFNRSLLSLLVLGTGSRVLGHMLMSDPPSLRFKGNPHSSNPDYSLTSPLSGAASYPCKGYHTLIGSPEGAPVASWGAGETHSMTITGGAPHGGGSCQVSISVDGGNTFHVIHSYVGACPVGAESTFRFTIPPDTPSTESALLGWTWFNNLGNREMYMDCAVVTIRGGFGGGSGGFSSLPAPLKANIGNGCSTVDSTNVLFLNPGPNLDMLGSGTPPVGNCGPVSGGSPAPAQQPQQPQQPPAPNPGSSDSTQSPGSVVPDPGTWTPGNTWPSNFKSAASKSLGTAPSFLASTLLIIIINLFN</sequence>
<dbReference type="Proteomes" id="UP001172102">
    <property type="component" value="Unassembled WGS sequence"/>
</dbReference>